<protein>
    <submittedName>
        <fullName evidence="2">Uncharacterized protein</fullName>
    </submittedName>
</protein>
<organism evidence="2 3">
    <name type="scientific">Piscinibacter aquaticus</name>
    <dbReference type="NCBI Taxonomy" id="392597"/>
    <lineage>
        <taxon>Bacteria</taxon>
        <taxon>Pseudomonadati</taxon>
        <taxon>Pseudomonadota</taxon>
        <taxon>Betaproteobacteria</taxon>
        <taxon>Burkholderiales</taxon>
        <taxon>Sphaerotilaceae</taxon>
        <taxon>Piscinibacter</taxon>
    </lineage>
</organism>
<sequence length="248" mass="27084">MTDLSAPWNGTCPRAGGPAAAPRREPDKVAREAFGWPTPPFASYPAPTPQTDPMPCEIVGLNDKHTTGRLTFFVPEEAVAHVQIPPARTTLPLRFDQFRALTLTTPLAPQALAPGEPHPELLGQRSESDFRITWSSGGELAGRSIGHVETEHGLFLFPPIDAAGSVRRMFVPRAAYASFEVGPKIGELLVMNKHATAQQVEQAVDAQKNLRSQKLGDILLMRRWCRPSSCSRPSTARPGCRWCASAMR</sequence>
<evidence type="ECO:0000313" key="3">
    <source>
        <dbReference type="Proteomes" id="UP000321832"/>
    </source>
</evidence>
<dbReference type="EMBL" id="VOPW01000001">
    <property type="protein sequence ID" value="TXC66503.1"/>
    <property type="molecule type" value="Genomic_DNA"/>
</dbReference>
<dbReference type="Proteomes" id="UP000321832">
    <property type="component" value="Unassembled WGS sequence"/>
</dbReference>
<keyword evidence="3" id="KW-1185">Reference proteome</keyword>
<gene>
    <name evidence="2" type="ORF">FSC37_13560</name>
</gene>
<dbReference type="AlphaFoldDB" id="A0A5C6U0D6"/>
<evidence type="ECO:0000256" key="1">
    <source>
        <dbReference type="SAM" id="MobiDB-lite"/>
    </source>
</evidence>
<comment type="caution">
    <text evidence="2">The sequence shown here is derived from an EMBL/GenBank/DDBJ whole genome shotgun (WGS) entry which is preliminary data.</text>
</comment>
<name>A0A5C6U0D6_9BURK</name>
<reference evidence="2 3" key="1">
    <citation type="submission" date="2019-08" db="EMBL/GenBank/DDBJ databases">
        <authorList>
            <person name="Khan S.A."/>
            <person name="Jeon C.O."/>
            <person name="Jeong S.E."/>
        </authorList>
    </citation>
    <scope>NUCLEOTIDE SEQUENCE [LARGE SCALE GENOMIC DNA]</scope>
    <source>
        <strain evidence="3">IMCC1728</strain>
    </source>
</reference>
<proteinExistence type="predicted"/>
<feature type="region of interest" description="Disordered" evidence="1">
    <location>
        <begin position="1"/>
        <end position="28"/>
    </location>
</feature>
<evidence type="ECO:0000313" key="2">
    <source>
        <dbReference type="EMBL" id="TXC66503.1"/>
    </source>
</evidence>
<accession>A0A5C6U0D6</accession>